<proteinExistence type="predicted"/>
<name>A0A3L8SHX8_CHLGU</name>
<dbReference type="AlphaFoldDB" id="A0A3L8SHX8"/>
<dbReference type="Proteomes" id="UP000276834">
    <property type="component" value="Unassembled WGS sequence"/>
</dbReference>
<dbReference type="EMBL" id="QUSF01000019">
    <property type="protein sequence ID" value="RLW02183.1"/>
    <property type="molecule type" value="Genomic_DNA"/>
</dbReference>
<comment type="caution">
    <text evidence="2">The sequence shown here is derived from an EMBL/GenBank/DDBJ whole genome shotgun (WGS) entry which is preliminary data.</text>
</comment>
<gene>
    <name evidence="2" type="ORF">DV515_00007485</name>
</gene>
<keyword evidence="3" id="KW-1185">Reference proteome</keyword>
<feature type="region of interest" description="Disordered" evidence="1">
    <location>
        <begin position="1"/>
        <end position="64"/>
    </location>
</feature>
<sequence>MGPQAAGPGSPSSEGNNLEMHLLGTSEAAELSPARDSPACKAQRKRTDSTGRSPGPPGKETGMKRADFYLCVYQKADFPLPTPIKG</sequence>
<evidence type="ECO:0000313" key="2">
    <source>
        <dbReference type="EMBL" id="RLW02183.1"/>
    </source>
</evidence>
<accession>A0A3L8SHX8</accession>
<reference evidence="2 3" key="1">
    <citation type="journal article" date="2018" name="Proc. R. Soc. B">
        <title>A non-coding region near Follistatin controls head colour polymorphism in the Gouldian finch.</title>
        <authorList>
            <person name="Toomey M.B."/>
            <person name="Marques C.I."/>
            <person name="Andrade P."/>
            <person name="Araujo P.M."/>
            <person name="Sabatino S."/>
            <person name="Gazda M.A."/>
            <person name="Afonso S."/>
            <person name="Lopes R.J."/>
            <person name="Corbo J.C."/>
            <person name="Carneiro M."/>
        </authorList>
    </citation>
    <scope>NUCLEOTIDE SEQUENCE [LARGE SCALE GENOMIC DNA]</scope>
    <source>
        <strain evidence="2">Red01</strain>
        <tissue evidence="2">Muscle</tissue>
    </source>
</reference>
<evidence type="ECO:0000313" key="3">
    <source>
        <dbReference type="Proteomes" id="UP000276834"/>
    </source>
</evidence>
<evidence type="ECO:0000256" key="1">
    <source>
        <dbReference type="SAM" id="MobiDB-lite"/>
    </source>
</evidence>
<protein>
    <submittedName>
        <fullName evidence="2">Uncharacterized protein</fullName>
    </submittedName>
</protein>
<feature type="non-terminal residue" evidence="2">
    <location>
        <position position="86"/>
    </location>
</feature>
<organism evidence="2 3">
    <name type="scientific">Chloebia gouldiae</name>
    <name type="common">Gouldian finch</name>
    <name type="synonym">Erythrura gouldiae</name>
    <dbReference type="NCBI Taxonomy" id="44316"/>
    <lineage>
        <taxon>Eukaryota</taxon>
        <taxon>Metazoa</taxon>
        <taxon>Chordata</taxon>
        <taxon>Craniata</taxon>
        <taxon>Vertebrata</taxon>
        <taxon>Euteleostomi</taxon>
        <taxon>Archelosauria</taxon>
        <taxon>Archosauria</taxon>
        <taxon>Dinosauria</taxon>
        <taxon>Saurischia</taxon>
        <taxon>Theropoda</taxon>
        <taxon>Coelurosauria</taxon>
        <taxon>Aves</taxon>
        <taxon>Neognathae</taxon>
        <taxon>Neoaves</taxon>
        <taxon>Telluraves</taxon>
        <taxon>Australaves</taxon>
        <taxon>Passeriformes</taxon>
        <taxon>Passeroidea</taxon>
        <taxon>Passeridae</taxon>
        <taxon>Chloebia</taxon>
    </lineage>
</organism>